<gene>
    <name evidence="2" type="ORF">P167DRAFT_579698</name>
</gene>
<dbReference type="Pfam" id="PF13917">
    <property type="entry name" value="zf-CCHC_3"/>
    <property type="match status" value="1"/>
</dbReference>
<dbReference type="EMBL" id="ML119198">
    <property type="protein sequence ID" value="RPB07041.1"/>
    <property type="molecule type" value="Genomic_DNA"/>
</dbReference>
<evidence type="ECO:0000313" key="2">
    <source>
        <dbReference type="EMBL" id="RPB07041.1"/>
    </source>
</evidence>
<dbReference type="OrthoDB" id="437973at2759"/>
<reference evidence="2 3" key="1">
    <citation type="journal article" date="2018" name="Nat. Ecol. Evol.">
        <title>Pezizomycetes genomes reveal the molecular basis of ectomycorrhizal truffle lifestyle.</title>
        <authorList>
            <person name="Murat C."/>
            <person name="Payen T."/>
            <person name="Noel B."/>
            <person name="Kuo A."/>
            <person name="Morin E."/>
            <person name="Chen J."/>
            <person name="Kohler A."/>
            <person name="Krizsan K."/>
            <person name="Balestrini R."/>
            <person name="Da Silva C."/>
            <person name="Montanini B."/>
            <person name="Hainaut M."/>
            <person name="Levati E."/>
            <person name="Barry K.W."/>
            <person name="Belfiori B."/>
            <person name="Cichocki N."/>
            <person name="Clum A."/>
            <person name="Dockter R.B."/>
            <person name="Fauchery L."/>
            <person name="Guy J."/>
            <person name="Iotti M."/>
            <person name="Le Tacon F."/>
            <person name="Lindquist E.A."/>
            <person name="Lipzen A."/>
            <person name="Malagnac F."/>
            <person name="Mello A."/>
            <person name="Molinier V."/>
            <person name="Miyauchi S."/>
            <person name="Poulain J."/>
            <person name="Riccioni C."/>
            <person name="Rubini A."/>
            <person name="Sitrit Y."/>
            <person name="Splivallo R."/>
            <person name="Traeger S."/>
            <person name="Wang M."/>
            <person name="Zifcakova L."/>
            <person name="Wipf D."/>
            <person name="Zambonelli A."/>
            <person name="Paolocci F."/>
            <person name="Nowrousian M."/>
            <person name="Ottonello S."/>
            <person name="Baldrian P."/>
            <person name="Spatafora J.W."/>
            <person name="Henrissat B."/>
            <person name="Nagy L.G."/>
            <person name="Aury J.M."/>
            <person name="Wincker P."/>
            <person name="Grigoriev I.V."/>
            <person name="Bonfante P."/>
            <person name="Martin F.M."/>
        </authorList>
    </citation>
    <scope>NUCLEOTIDE SEQUENCE [LARGE SCALE GENOMIC DNA]</scope>
    <source>
        <strain evidence="2 3">CCBAS932</strain>
    </source>
</reference>
<dbReference type="AlphaFoldDB" id="A0A3N4KFC0"/>
<evidence type="ECO:0008006" key="4">
    <source>
        <dbReference type="Google" id="ProtNLM"/>
    </source>
</evidence>
<accession>A0A3N4KFC0</accession>
<feature type="compositionally biased region" description="Basic residues" evidence="1">
    <location>
        <begin position="200"/>
        <end position="214"/>
    </location>
</feature>
<feature type="compositionally biased region" description="Basic and acidic residues" evidence="1">
    <location>
        <begin position="254"/>
        <end position="264"/>
    </location>
</feature>
<feature type="compositionally biased region" description="Polar residues" evidence="1">
    <location>
        <begin position="145"/>
        <end position="158"/>
    </location>
</feature>
<dbReference type="Proteomes" id="UP000277580">
    <property type="component" value="Unassembled WGS sequence"/>
</dbReference>
<keyword evidence="3" id="KW-1185">Reference proteome</keyword>
<sequence length="264" mass="29654">MYRSRGPFAPSASSSRASTSTKCQKCLKLGHYSFECKAAASERPYVSRPSRTQQLLNPSLRPALTESTPPSDAVILKKKGTADEILKSKQKERERDRALDRSDRGRKRRRESPSPGAASRTRSISTGSTSSYSSISSGRSPTPPNYSQDRAVTHNPPQTRRRSNSHARDHHERSVRRKYRDSPSPGRRGRKMSPTDFSKKKTRSPSPRRARRRSFSPVEKMSVSPARKGNGGPIVKRSSPPRERSLSPFTRRKLLTEQMRRGPG</sequence>
<name>A0A3N4KFC0_9PEZI</name>
<evidence type="ECO:0000313" key="3">
    <source>
        <dbReference type="Proteomes" id="UP000277580"/>
    </source>
</evidence>
<dbReference type="InParanoid" id="A0A3N4KFC0"/>
<feature type="region of interest" description="Disordered" evidence="1">
    <location>
        <begin position="41"/>
        <end position="264"/>
    </location>
</feature>
<protein>
    <recommendedName>
        <fullName evidence="4">Zinc knuckle-domain-containing protein</fullName>
    </recommendedName>
</protein>
<evidence type="ECO:0000256" key="1">
    <source>
        <dbReference type="SAM" id="MobiDB-lite"/>
    </source>
</evidence>
<organism evidence="2 3">
    <name type="scientific">Morchella conica CCBAS932</name>
    <dbReference type="NCBI Taxonomy" id="1392247"/>
    <lineage>
        <taxon>Eukaryota</taxon>
        <taxon>Fungi</taxon>
        <taxon>Dikarya</taxon>
        <taxon>Ascomycota</taxon>
        <taxon>Pezizomycotina</taxon>
        <taxon>Pezizomycetes</taxon>
        <taxon>Pezizales</taxon>
        <taxon>Morchellaceae</taxon>
        <taxon>Morchella</taxon>
    </lineage>
</organism>
<feature type="compositionally biased region" description="Basic and acidic residues" evidence="1">
    <location>
        <begin position="80"/>
        <end position="103"/>
    </location>
</feature>
<feature type="region of interest" description="Disordered" evidence="1">
    <location>
        <begin position="1"/>
        <end position="21"/>
    </location>
</feature>
<proteinExistence type="predicted"/>
<feature type="compositionally biased region" description="Low complexity" evidence="1">
    <location>
        <begin position="119"/>
        <end position="140"/>
    </location>
</feature>